<dbReference type="AlphaFoldDB" id="A0A0F2LYY1"/>
<dbReference type="GO" id="GO:0016042">
    <property type="term" value="P:lipid catabolic process"/>
    <property type="evidence" value="ECO:0007669"/>
    <property type="project" value="UniProtKB-KW"/>
</dbReference>
<reference evidence="6 7" key="2">
    <citation type="journal article" date="2015" name="Eukaryot. Cell">
        <title>Asexual propagation of a virulent clone complex in a human and feline outbreak of sporotrichosis.</title>
        <authorList>
            <person name="Teixeira Mde M."/>
            <person name="Rodrigues A.M."/>
            <person name="Tsui C.K."/>
            <person name="de Almeida L.G."/>
            <person name="Van Diepeningen A.D."/>
            <person name="van den Ende B.G."/>
            <person name="Fernandes G.F."/>
            <person name="Kano R."/>
            <person name="Hamelin R.C."/>
            <person name="Lopes-Bezerra L.M."/>
            <person name="Vasconcelos A.T."/>
            <person name="de Hoog S."/>
            <person name="de Camargo Z.P."/>
            <person name="Felipe M.S."/>
        </authorList>
    </citation>
    <scope>NUCLEOTIDE SEQUENCE [LARGE SCALE GENOMIC DNA]</scope>
    <source>
        <strain evidence="6 7">1099-18</strain>
    </source>
</reference>
<keyword evidence="4" id="KW-0812">Transmembrane</keyword>
<name>A0A0F2LYY1_SPOSC</name>
<keyword evidence="4" id="KW-0472">Membrane</keyword>
<dbReference type="PANTHER" id="PTHR12482:SF65">
    <property type="entry name" value="ESTERASE, PUTATIVE (AFU_ORTHOLOGUE AFUA_3G12320)-RELATED"/>
    <property type="match status" value="1"/>
</dbReference>
<feature type="region of interest" description="Disordered" evidence="3">
    <location>
        <begin position="380"/>
        <end position="419"/>
    </location>
</feature>
<dbReference type="GO" id="GO:0047372">
    <property type="term" value="F:monoacylglycerol lipase activity"/>
    <property type="evidence" value="ECO:0007669"/>
    <property type="project" value="TreeGrafter"/>
</dbReference>
<dbReference type="InterPro" id="IPR029058">
    <property type="entry name" value="AB_hydrolase_fold"/>
</dbReference>
<dbReference type="Gene3D" id="3.40.50.1820">
    <property type="entry name" value="alpha/beta hydrolase"/>
    <property type="match status" value="1"/>
</dbReference>
<proteinExistence type="inferred from homology"/>
<dbReference type="Pfam" id="PF05057">
    <property type="entry name" value="DUF676"/>
    <property type="match status" value="1"/>
</dbReference>
<dbReference type="InterPro" id="IPR007751">
    <property type="entry name" value="DUF676_lipase-like"/>
</dbReference>
<comment type="caution">
    <text evidence="6">The sequence shown here is derived from an EMBL/GenBank/DDBJ whole genome shotgun (WGS) entry which is preliminary data.</text>
</comment>
<dbReference type="InterPro" id="IPR044294">
    <property type="entry name" value="Lipase-like"/>
</dbReference>
<comment type="similarity">
    <text evidence="1">Belongs to the putative lipase ROG1 family.</text>
</comment>
<evidence type="ECO:0000256" key="2">
    <source>
        <dbReference type="ARBA" id="ARBA00022963"/>
    </source>
</evidence>
<evidence type="ECO:0000256" key="1">
    <source>
        <dbReference type="ARBA" id="ARBA00007920"/>
    </source>
</evidence>
<evidence type="ECO:0000313" key="6">
    <source>
        <dbReference type="EMBL" id="KJR81096.1"/>
    </source>
</evidence>
<keyword evidence="4" id="KW-1133">Transmembrane helix</keyword>
<sequence length="491" mass="53402">MAEYNGGSAKADHLCVLVHGLWGQPEHLGSVAAALRDSYSEDQLHILVAGSNSGYYTYDGIDTGGERVCLEIEDALEAAASKGAKITKLSVVGYSMGGLVARYAVGLLHAKGIMDKLECKNFAAFASPFLGVRSPTRGAFSTVFNAIGSRTISVSGRQLFGIDSFRDTGRPLLTILADPESIFMAGLRRFGRRTLYANIVNDRSAVYYTTAISKTDPFAEVAAAGGEIEDLPLHFVPGYDQTVMADKEPIALDLLAAAMKRVRERTASGEAAKAKAEAMAKQGIMPAGKAVRRFLAKPWNRERRLQLFEAAPMVAISLLLPLGLTLFLVNAVYQHVQSSKRLKLHEGGLAGIDSKSYRLLPLWMKGLRDTVEDAYGDINTAQDPEFVSPDDSDSDLESVAQGGQQPQVPLFKDGKGGKTNTAAPADGSLLALSPEQFTMIDNLDSLGWNKYRVWIRKIRHSHAAIIVRHESPRFEEGKTVLRHFVNEEFAI</sequence>
<evidence type="ECO:0000256" key="4">
    <source>
        <dbReference type="SAM" id="Phobius"/>
    </source>
</evidence>
<dbReference type="EMBL" id="AXCR01000012">
    <property type="protein sequence ID" value="KJR81096.1"/>
    <property type="molecule type" value="Genomic_DNA"/>
</dbReference>
<keyword evidence="2" id="KW-0442">Lipid degradation</keyword>
<protein>
    <recommendedName>
        <fullName evidence="5">DUF676 domain-containing protein</fullName>
    </recommendedName>
</protein>
<keyword evidence="2" id="KW-0443">Lipid metabolism</keyword>
<dbReference type="PANTHER" id="PTHR12482">
    <property type="entry name" value="LIPASE ROG1-RELATED-RELATED"/>
    <property type="match status" value="1"/>
</dbReference>
<feature type="domain" description="DUF676" evidence="5">
    <location>
        <begin position="9"/>
        <end position="210"/>
    </location>
</feature>
<gene>
    <name evidence="6" type="ORF">SPSK_05233</name>
</gene>
<evidence type="ECO:0000259" key="5">
    <source>
        <dbReference type="Pfam" id="PF05057"/>
    </source>
</evidence>
<dbReference type="VEuPathDB" id="FungiDB:SPSK_05233"/>
<dbReference type="GO" id="GO:0004622">
    <property type="term" value="F:phosphatidylcholine lysophospholipase activity"/>
    <property type="evidence" value="ECO:0007669"/>
    <property type="project" value="TreeGrafter"/>
</dbReference>
<dbReference type="RefSeq" id="XP_016583772.1">
    <property type="nucleotide sequence ID" value="XM_016731983.1"/>
</dbReference>
<dbReference type="Proteomes" id="UP000033710">
    <property type="component" value="Unassembled WGS sequence"/>
</dbReference>
<evidence type="ECO:0000313" key="7">
    <source>
        <dbReference type="Proteomes" id="UP000033710"/>
    </source>
</evidence>
<dbReference type="GO" id="GO:0005811">
    <property type="term" value="C:lipid droplet"/>
    <property type="evidence" value="ECO:0007669"/>
    <property type="project" value="TreeGrafter"/>
</dbReference>
<accession>A0A0F2LYY1</accession>
<reference evidence="6 7" key="1">
    <citation type="journal article" date="2014" name="BMC Genomics">
        <title>Comparative genomics of the major fungal agents of human and animal Sporotrichosis: Sporothrix schenckii and Sporothrix brasiliensis.</title>
        <authorList>
            <person name="Teixeira M.M."/>
            <person name="de Almeida L.G."/>
            <person name="Kubitschek-Barreira P."/>
            <person name="Alves F.L."/>
            <person name="Kioshima E.S."/>
            <person name="Abadio A.K."/>
            <person name="Fernandes L."/>
            <person name="Derengowski L.S."/>
            <person name="Ferreira K.S."/>
            <person name="Souza R.C."/>
            <person name="Ruiz J.C."/>
            <person name="de Andrade N.C."/>
            <person name="Paes H.C."/>
            <person name="Nicola A.M."/>
            <person name="Albuquerque P."/>
            <person name="Gerber A.L."/>
            <person name="Martins V.P."/>
            <person name="Peconick L.D."/>
            <person name="Neto A.V."/>
            <person name="Chaucanez C.B."/>
            <person name="Silva P.A."/>
            <person name="Cunha O.L."/>
            <person name="de Oliveira F.F."/>
            <person name="dos Santos T.C."/>
            <person name="Barros A.L."/>
            <person name="Soares M.A."/>
            <person name="de Oliveira L.M."/>
            <person name="Marini M.M."/>
            <person name="Villalobos-Duno H."/>
            <person name="Cunha M.M."/>
            <person name="de Hoog S."/>
            <person name="da Silveira J.F."/>
            <person name="Henrissat B."/>
            <person name="Nino-Vega G.A."/>
            <person name="Cisalpino P.S."/>
            <person name="Mora-Montes H.M."/>
            <person name="Almeida S.R."/>
            <person name="Stajich J.E."/>
            <person name="Lopes-Bezerra L.M."/>
            <person name="Vasconcelos A.T."/>
            <person name="Felipe M.S."/>
        </authorList>
    </citation>
    <scope>NUCLEOTIDE SEQUENCE [LARGE SCALE GENOMIC DNA]</scope>
    <source>
        <strain evidence="6 7">1099-18</strain>
    </source>
</reference>
<dbReference type="KEGG" id="ssck:SPSK_05233"/>
<dbReference type="OrthoDB" id="273452at2759"/>
<dbReference type="GeneID" id="27667260"/>
<evidence type="ECO:0000256" key="3">
    <source>
        <dbReference type="SAM" id="MobiDB-lite"/>
    </source>
</evidence>
<feature type="transmembrane region" description="Helical" evidence="4">
    <location>
        <begin position="310"/>
        <end position="333"/>
    </location>
</feature>
<dbReference type="SUPFAM" id="SSF53474">
    <property type="entry name" value="alpha/beta-Hydrolases"/>
    <property type="match status" value="1"/>
</dbReference>
<organism evidence="6 7">
    <name type="scientific">Sporothrix schenckii 1099-18</name>
    <dbReference type="NCBI Taxonomy" id="1397361"/>
    <lineage>
        <taxon>Eukaryota</taxon>
        <taxon>Fungi</taxon>
        <taxon>Dikarya</taxon>
        <taxon>Ascomycota</taxon>
        <taxon>Pezizomycotina</taxon>
        <taxon>Sordariomycetes</taxon>
        <taxon>Sordariomycetidae</taxon>
        <taxon>Ophiostomatales</taxon>
        <taxon>Ophiostomataceae</taxon>
        <taxon>Sporothrix</taxon>
    </lineage>
</organism>